<evidence type="ECO:0000313" key="9">
    <source>
        <dbReference type="Proteomes" id="UP000326711"/>
    </source>
</evidence>
<keyword evidence="5 6" id="KW-0472">Membrane</keyword>
<dbReference type="InterPro" id="IPR023494">
    <property type="entry name" value="Cyt_c_bgen_Ccs1/CcsB/ResB"/>
</dbReference>
<feature type="transmembrane region" description="Helical" evidence="6">
    <location>
        <begin position="173"/>
        <end position="193"/>
    </location>
</feature>
<dbReference type="RefSeq" id="WP_151903853.1">
    <property type="nucleotide sequence ID" value="NZ_CP045032.1"/>
</dbReference>
<comment type="subcellular location">
    <subcellularLocation>
        <location evidence="1">Membrane</location>
        <topology evidence="1">Multi-pass membrane protein</topology>
    </subcellularLocation>
</comment>
<dbReference type="InterPro" id="IPR007816">
    <property type="entry name" value="ResB-like_domain"/>
</dbReference>
<evidence type="ECO:0000256" key="4">
    <source>
        <dbReference type="ARBA" id="ARBA00022989"/>
    </source>
</evidence>
<evidence type="ECO:0000313" key="8">
    <source>
        <dbReference type="EMBL" id="QFQ03186.1"/>
    </source>
</evidence>
<protein>
    <submittedName>
        <fullName evidence="8">Cytochrome c biogenesis protein Ccs1</fullName>
    </submittedName>
</protein>
<organism evidence="8 9">
    <name type="scientific">Corynebacterium urogenitale</name>
    <dbReference type="NCBI Taxonomy" id="2487892"/>
    <lineage>
        <taxon>Bacteria</taxon>
        <taxon>Bacillati</taxon>
        <taxon>Actinomycetota</taxon>
        <taxon>Actinomycetes</taxon>
        <taxon>Mycobacteriales</taxon>
        <taxon>Corynebacteriaceae</taxon>
        <taxon>Corynebacterium</taxon>
    </lineage>
</organism>
<evidence type="ECO:0000259" key="7">
    <source>
        <dbReference type="Pfam" id="PF05140"/>
    </source>
</evidence>
<dbReference type="AlphaFoldDB" id="A0A5J6Z8A1"/>
<dbReference type="OrthoDB" id="3949537at2"/>
<sequence length="559" mass="62944">MLKTILSGPKSLWQWLTKMKTALVLMVLLALAAVPGALLPQRSLNRDNVDKYMEANGKTAEIFDKLQLFDVFSSTWFAAIYVLLFISLIGCILPRSWDHYKALRSAPPRAPKVLKRMPNFVEGDLDASPEEVQRRLKKEFKGWQSNAVQPEDDRAGKWSLSAERGYLREAANLVFHLSLVGILISVAAGRMLYYEGQVIVVAGTEQSQFCNSAVSNFDSFRNGPVFDGTGLTPFCVNIKDFKAEYLDNGQALHFESNIDYADAETAMLPTDEWEHEKLRVNHPLRIMGDRVYLQGHGYAPTFTITWPNGEKRTETIQFRPDDLTYFLSSGAVRWDPPAGMYPDLLERRQQQISIQGLFAPSAEFTGDNGELLSSNFPALRDPAVAIDVYRGDTGLDGGRSQNIFSLDPEQLHSGAMQKLDRVNLKQGESVTLDDGTEISFDGAEEFVNLQISRDPTVLWVLFFSILMLVSLVGSLMVKRRRFWVRLTPLEGGRTHVEIAGLARTDSAGWGSEFNRRAERILELDEEELEEDYNSDGMDWTESFDDGLDEAIRKARGEED</sequence>
<dbReference type="PANTHER" id="PTHR31566:SF0">
    <property type="entry name" value="CYTOCHROME C BIOGENESIS PROTEIN CCS1, CHLOROPLASTIC"/>
    <property type="match status" value="1"/>
</dbReference>
<accession>A0A5J6Z8A1</accession>
<dbReference type="PANTHER" id="PTHR31566">
    <property type="entry name" value="CYTOCHROME C BIOGENESIS PROTEIN CCS1, CHLOROPLASTIC"/>
    <property type="match status" value="1"/>
</dbReference>
<dbReference type="KEGG" id="cuo:CUROG_09210"/>
<evidence type="ECO:0000256" key="2">
    <source>
        <dbReference type="ARBA" id="ARBA00022692"/>
    </source>
</evidence>
<name>A0A5J6Z8A1_9CORY</name>
<feature type="domain" description="ResB-like" evidence="7">
    <location>
        <begin position="19"/>
        <end position="514"/>
    </location>
</feature>
<dbReference type="Pfam" id="PF05140">
    <property type="entry name" value="ResB"/>
    <property type="match status" value="1"/>
</dbReference>
<evidence type="ECO:0000256" key="5">
    <source>
        <dbReference type="ARBA" id="ARBA00023136"/>
    </source>
</evidence>
<dbReference type="Proteomes" id="UP000326711">
    <property type="component" value="Chromosome"/>
</dbReference>
<feature type="transmembrane region" description="Helical" evidence="6">
    <location>
        <begin position="457"/>
        <end position="477"/>
    </location>
</feature>
<reference evidence="9" key="1">
    <citation type="submission" date="2019-10" db="EMBL/GenBank/DDBJ databases">
        <title>Complete genome sequence of Corynebacterium urogenitalis DSM 108747, isolated from the genital tract of a cow.</title>
        <authorList>
            <person name="Ruckert C."/>
            <person name="Ballas P."/>
            <person name="Wagener K."/>
            <person name="Drillich M."/>
            <person name="Kaempfer P."/>
            <person name="Busse H.-J."/>
            <person name="Ehling-Schulz M."/>
        </authorList>
    </citation>
    <scope>NUCLEOTIDE SEQUENCE [LARGE SCALE GENOMIC DNA]</scope>
    <source>
        <strain evidence="9">LMM 1652</strain>
    </source>
</reference>
<dbReference type="GO" id="GO:0017004">
    <property type="term" value="P:cytochrome complex assembly"/>
    <property type="evidence" value="ECO:0007669"/>
    <property type="project" value="UniProtKB-KW"/>
</dbReference>
<keyword evidence="4 6" id="KW-1133">Transmembrane helix</keyword>
<keyword evidence="2 6" id="KW-0812">Transmembrane</keyword>
<dbReference type="EMBL" id="CP045032">
    <property type="protein sequence ID" value="QFQ03186.1"/>
    <property type="molecule type" value="Genomic_DNA"/>
</dbReference>
<keyword evidence="9" id="KW-1185">Reference proteome</keyword>
<keyword evidence="3" id="KW-0201">Cytochrome c-type biogenesis</keyword>
<evidence type="ECO:0000256" key="6">
    <source>
        <dbReference type="SAM" id="Phobius"/>
    </source>
</evidence>
<dbReference type="GO" id="GO:0016020">
    <property type="term" value="C:membrane"/>
    <property type="evidence" value="ECO:0007669"/>
    <property type="project" value="UniProtKB-SubCell"/>
</dbReference>
<evidence type="ECO:0000256" key="1">
    <source>
        <dbReference type="ARBA" id="ARBA00004141"/>
    </source>
</evidence>
<feature type="transmembrane region" description="Helical" evidence="6">
    <location>
        <begin position="76"/>
        <end position="94"/>
    </location>
</feature>
<proteinExistence type="predicted"/>
<gene>
    <name evidence="8" type="primary">ccs1</name>
    <name evidence="8" type="ORF">CUROG_09210</name>
</gene>
<evidence type="ECO:0000256" key="3">
    <source>
        <dbReference type="ARBA" id="ARBA00022748"/>
    </source>
</evidence>